<dbReference type="InterPro" id="IPR029044">
    <property type="entry name" value="Nucleotide-diphossugar_trans"/>
</dbReference>
<evidence type="ECO:0000259" key="1">
    <source>
        <dbReference type="Pfam" id="PF00535"/>
    </source>
</evidence>
<organism evidence="2 3">
    <name type="scientific">Olleya marilimosa</name>
    <dbReference type="NCBI Taxonomy" id="272164"/>
    <lineage>
        <taxon>Bacteria</taxon>
        <taxon>Pseudomonadati</taxon>
        <taxon>Bacteroidota</taxon>
        <taxon>Flavobacteriia</taxon>
        <taxon>Flavobacteriales</taxon>
        <taxon>Flavobacteriaceae</taxon>
    </lineage>
</organism>
<dbReference type="InterPro" id="IPR050834">
    <property type="entry name" value="Glycosyltransf_2"/>
</dbReference>
<dbReference type="EMBL" id="JACXXH010000004">
    <property type="protein sequence ID" value="MBD3863594.1"/>
    <property type="molecule type" value="Genomic_DNA"/>
</dbReference>
<evidence type="ECO:0000313" key="3">
    <source>
        <dbReference type="Proteomes" id="UP000627521"/>
    </source>
</evidence>
<feature type="domain" description="Glycosyltransferase 2-like" evidence="1">
    <location>
        <begin position="244"/>
        <end position="366"/>
    </location>
</feature>
<keyword evidence="3" id="KW-1185">Reference proteome</keyword>
<dbReference type="RefSeq" id="WP_191100063.1">
    <property type="nucleotide sequence ID" value="NZ_JACXXF010000005.1"/>
</dbReference>
<dbReference type="SUPFAM" id="SSF53448">
    <property type="entry name" value="Nucleotide-diphospho-sugar transferases"/>
    <property type="match status" value="1"/>
</dbReference>
<reference evidence="2 3" key="1">
    <citation type="submission" date="2020-09" db="EMBL/GenBank/DDBJ databases">
        <title>Bacillus nautilus sp. nov., Chryseoglobus crepusculi sp. nov, and Psychrobacter noctis sp. nov., isolated from deep-sea sponges from the equatorial Atlantic.</title>
        <authorList>
            <person name="Stennett H.L."/>
            <person name="Williams S.E."/>
        </authorList>
    </citation>
    <scope>NUCLEOTIDE SEQUENCE [LARGE SCALE GENOMIC DNA]</scope>
    <source>
        <strain evidence="2 3">28M-24</strain>
    </source>
</reference>
<proteinExistence type="predicted"/>
<dbReference type="Proteomes" id="UP000627521">
    <property type="component" value="Unassembled WGS sequence"/>
</dbReference>
<accession>A0ABR8LXA7</accession>
<protein>
    <submittedName>
        <fullName evidence="2">Glycosyltransferase family 2 protein</fullName>
    </submittedName>
</protein>
<dbReference type="Pfam" id="PF00535">
    <property type="entry name" value="Glycos_transf_2"/>
    <property type="match status" value="1"/>
</dbReference>
<gene>
    <name evidence="2" type="ORF">IEG06_09020</name>
</gene>
<dbReference type="PANTHER" id="PTHR43685">
    <property type="entry name" value="GLYCOSYLTRANSFERASE"/>
    <property type="match status" value="1"/>
</dbReference>
<dbReference type="PANTHER" id="PTHR43685:SF2">
    <property type="entry name" value="GLYCOSYLTRANSFERASE 2-LIKE DOMAIN-CONTAINING PROTEIN"/>
    <property type="match status" value="1"/>
</dbReference>
<dbReference type="InterPro" id="IPR001173">
    <property type="entry name" value="Glyco_trans_2-like"/>
</dbReference>
<dbReference type="Gene3D" id="3.90.550.10">
    <property type="entry name" value="Spore Coat Polysaccharide Biosynthesis Protein SpsA, Chain A"/>
    <property type="match status" value="1"/>
</dbReference>
<dbReference type="CDD" id="cd00761">
    <property type="entry name" value="Glyco_tranf_GTA_type"/>
    <property type="match status" value="1"/>
</dbReference>
<name>A0ABR8LXA7_9FLAO</name>
<comment type="caution">
    <text evidence="2">The sequence shown here is derived from an EMBL/GenBank/DDBJ whole genome shotgun (WGS) entry which is preliminary data.</text>
</comment>
<evidence type="ECO:0000313" key="2">
    <source>
        <dbReference type="EMBL" id="MBD3863594.1"/>
    </source>
</evidence>
<sequence>MIIIVHHKYKTTQVMDAKMQNITSIAIGNSITQTIYDVSTTFPDALLIWCDADYLDVLDVNAIPSLFHHRRILASYNPNAYFYLQKQIGYVERSFYVKVNKKVTYPTWMMSSCVGGVHASVINTLSNDLNFDINFDYFINSLAKRAMVEGLFCYSEPKLLKGNFSATAEIKQGSIYETFKFVKQHYKWVWVFFLSLAYLVYEKKITLLPLIKSLFFKQLSTTFNLEAIPIQSTKTVITKHEIDVIIPTIGRKQYLYDILKDLAAQTLLPKNVIIVEQNPLEGSVSELNYLNNQDWPFAIKHTFTHQSGVCNARNLALSQVDSEWTFLGDDDNRFDSKLIETLFNRIGQYGVQVGTTVYLQKNEVQTYLKTAQTSIFGAGNSIIKSCLIQKVKFNLNFEFNYGEDTDFGMQLRQLGEDVVYFADIKIDHLKAPIGGYRTKVTHPWSNDKISPKPSPTIQLLYQTYFTPEQLLGYKLLLGLRSYKNSDIKNPWTYITHYNKQWKRSQFWSYKLQQNPDA</sequence>